<feature type="compositionally biased region" description="Low complexity" evidence="12">
    <location>
        <begin position="542"/>
        <end position="556"/>
    </location>
</feature>
<keyword evidence="2" id="KW-0689">Ribosomal protein</keyword>
<keyword evidence="4" id="KW-0687">Ribonucleoprotein</keyword>
<dbReference type="GO" id="GO:0043039">
    <property type="term" value="P:tRNA aminoacylation"/>
    <property type="evidence" value="ECO:0007669"/>
    <property type="project" value="InterPro"/>
</dbReference>
<dbReference type="InterPro" id="IPR018163">
    <property type="entry name" value="Thr/Ala-tRNA-synth_IIc_edit"/>
</dbReference>
<evidence type="ECO:0000256" key="5">
    <source>
        <dbReference type="ARBA" id="ARBA00029863"/>
    </source>
</evidence>
<evidence type="ECO:0000256" key="12">
    <source>
        <dbReference type="SAM" id="MobiDB-lite"/>
    </source>
</evidence>
<dbReference type="Pfam" id="PF02824">
    <property type="entry name" value="TGS"/>
    <property type="match status" value="1"/>
</dbReference>
<name>A0A8X8BJA9_POLSE</name>
<dbReference type="InterPro" id="IPR012675">
    <property type="entry name" value="Beta-grasp_dom_sf"/>
</dbReference>
<keyword evidence="3" id="KW-0496">Mitochondrion</keyword>
<evidence type="ECO:0000313" key="14">
    <source>
        <dbReference type="EMBL" id="KAG2457004.1"/>
    </source>
</evidence>
<protein>
    <recommendedName>
        <fullName evidence="10">ATP synthase peripheral stalk subunit F6, mitochondrial</fullName>
    </recommendedName>
    <alternativeName>
        <fullName evidence="11">39S ribosomal protein L39, mitochondrial</fullName>
    </alternativeName>
    <alternativeName>
        <fullName evidence="5">ATP synthase peripheral stalk subunit F6</fullName>
    </alternativeName>
    <alternativeName>
        <fullName evidence="9">Large ribosomal subunit protein mL39</fullName>
    </alternativeName>
</protein>
<dbReference type="GO" id="GO:0045259">
    <property type="term" value="C:proton-transporting ATP synthase complex"/>
    <property type="evidence" value="ECO:0007669"/>
    <property type="project" value="InterPro"/>
</dbReference>
<gene>
    <name evidence="14" type="primary">Mrpl39</name>
    <name evidence="14" type="ORF">GTO96_0012550</name>
</gene>
<sequence>MVGSSGCGASVGEERFTHLDFADDTVIFADSMEALIGALERLSEESELVSVLIKTKIQAFNDLLGTAISRVLTSSRGLLTSAVTFMSLVTLPMKSVDGLGGHGMSRGRWTVMCGAPDISEKGRRSRSLESWCPLFVRHGCHPERRVATTMNVQRLSQLFPQLRTLVARHLRRNLGLSAVAFNKAKELDPVQKLFVDKIREYNTKSKAAGGGVVEVGPEFDKDMSDELAKLQRFYGGGLMSSTAASRPVTHHPSTPEIQKLRNEMFSREKARQQSLIPRIEKIEVQLVGDADPGTMFIMNKGLSTPYSCAKHLSEWYTDNSVLALVNGEVWDMNRPLTQSCEIKFLTFKDQDPEEVNKAYWRSCAMMLGYVVETAFKEEFSVELLQSPEVPVVSGAFCYDVVLDSQLNSWKPTQENLQSFTKEVNKLIHQNLPFEALDVEPKVALDIFQHSRYKKAQVEEKASGSPQGTVRVYRFGEFVDLSDGPHISRTGLCSLYEVTAAHILEHQGPWGHVHRFQGLSLPRQLRVEDADPRKTEDPREGLTTPHSSSETQQQSEH</sequence>
<dbReference type="GO" id="GO:0003723">
    <property type="term" value="F:RNA binding"/>
    <property type="evidence" value="ECO:0007669"/>
    <property type="project" value="TreeGrafter"/>
</dbReference>
<dbReference type="Pfam" id="PF05511">
    <property type="entry name" value="ATP-synt_F6"/>
    <property type="match status" value="1"/>
</dbReference>
<dbReference type="InterPro" id="IPR012947">
    <property type="entry name" value="tRNA_SAD"/>
</dbReference>
<evidence type="ECO:0000256" key="3">
    <source>
        <dbReference type="ARBA" id="ARBA00023128"/>
    </source>
</evidence>
<evidence type="ECO:0000256" key="6">
    <source>
        <dbReference type="ARBA" id="ARBA00059339"/>
    </source>
</evidence>
<evidence type="ECO:0000256" key="1">
    <source>
        <dbReference type="ARBA" id="ARBA00004173"/>
    </source>
</evidence>
<comment type="subunit">
    <text evidence="8">Component of the ATP synthase complex composed at least of ATP5F1A/subunit alpha, ATP5F1B/subunit beta, ATP5MC1/subunit c (homooctomer), MT-ATP6/subunit a, MT-ATP8/subunit 8, ATP5ME/subunit e, ATP5MF/subunit f, ATP5MG/subunit g, ATP5MK/subunit k, ATP5MJ/subunit j, ATP5F1C/subunit gamma, ATP5F1D/subunit delta, ATP5F1E/subunit epsilon, ATP5PF/subunit F6, ATP5PB/subunit b, ATP5PD/subunit d, ATP5PO/subunit OSCP. ATP synthase complex consists of a soluble F(1) head domain (subunits alpha(3) and beta(3)) - the catalytic core - and a membrane F(0) domain - the membrane proton channel (subunits c, a, 8, e, f, g, k and j). These two domains are linked by a central stalk (subunits gamma, delta, and epsilon) rotating inside the F1 region and a stationary peripheral stalk (subunits F6, b, d, and OSCP).</text>
</comment>
<accession>A0A8X8BJA9</accession>
<dbReference type="GO" id="GO:0015078">
    <property type="term" value="F:proton transmembrane transporter activity"/>
    <property type="evidence" value="ECO:0007669"/>
    <property type="project" value="InterPro"/>
</dbReference>
<dbReference type="PANTHER" id="PTHR42753:SF9">
    <property type="entry name" value="LARGE RIBOSOMAL SUBUNIT PROTEIN ML39"/>
    <property type="match status" value="1"/>
</dbReference>
<dbReference type="Proteomes" id="UP000886611">
    <property type="component" value="Unassembled WGS sequence"/>
</dbReference>
<evidence type="ECO:0000256" key="11">
    <source>
        <dbReference type="ARBA" id="ARBA00075914"/>
    </source>
</evidence>
<dbReference type="Gene3D" id="3.10.20.30">
    <property type="match status" value="1"/>
</dbReference>
<dbReference type="SUPFAM" id="SSF111357">
    <property type="entry name" value="Mitochondrial ATP synthase coupling factor 6"/>
    <property type="match status" value="1"/>
</dbReference>
<dbReference type="GO" id="GO:0015986">
    <property type="term" value="P:proton motive force-driven ATP synthesis"/>
    <property type="evidence" value="ECO:0007669"/>
    <property type="project" value="InterPro"/>
</dbReference>
<dbReference type="InterPro" id="IPR012676">
    <property type="entry name" value="TGS-like"/>
</dbReference>
<dbReference type="Gene3D" id="6.10.280.200">
    <property type="match status" value="1"/>
</dbReference>
<dbReference type="GO" id="GO:0005739">
    <property type="term" value="C:mitochondrion"/>
    <property type="evidence" value="ECO:0007669"/>
    <property type="project" value="UniProtKB-SubCell"/>
</dbReference>
<feature type="non-terminal residue" evidence="14">
    <location>
        <position position="556"/>
    </location>
</feature>
<evidence type="ECO:0000256" key="7">
    <source>
        <dbReference type="ARBA" id="ARBA00061231"/>
    </source>
</evidence>
<feature type="compositionally biased region" description="Basic and acidic residues" evidence="12">
    <location>
        <begin position="524"/>
        <end position="539"/>
    </location>
</feature>
<comment type="function">
    <text evidence="6">Subunit F6, of the mitochondrial membrane ATP synthase complex (F(1)F(0) ATP synthase or Complex V) that produces ATP from ADP in the presence of a proton gradient across the membrane which is generated by electron transport complexes of the respiratory chain. ATP synthase complex consist of a soluble F(1) head domain - the catalytic core - and a membrane F(1) domain - the membrane proton channel. These two domains are linked by a central stalk rotating inside the F(1) region and a stationary peripheral stalk. During catalysis, ATP synthesis in the catalytic domain of F(1) is coupled via a rotary mechanism of the central stalk subunits to proton translocation. In vivo, can only synthesize ATP although its ATP hydrolase activity can be activated artificially in vitro. Part of the complex F(0) domain. Part of the complex F(0) domain and the peripheric stalk, which acts as a stator to hold the catalytic alpha(3)beta(3) subcomplex and subunit a/ATP6 static relative to the rotary elements.</text>
</comment>
<dbReference type="CDD" id="cd01667">
    <property type="entry name" value="TGS_ThrRS"/>
    <property type="match status" value="1"/>
</dbReference>
<evidence type="ECO:0000256" key="2">
    <source>
        <dbReference type="ARBA" id="ARBA00022980"/>
    </source>
</evidence>
<proteinExistence type="inferred from homology"/>
<dbReference type="InterPro" id="IPR036204">
    <property type="entry name" value="ATP_synth_f6_sf_mt"/>
</dbReference>
<dbReference type="InterPro" id="IPR050062">
    <property type="entry name" value="Pro-tRNA_synthetase"/>
</dbReference>
<feature type="domain" description="TGS" evidence="13">
    <location>
        <begin position="280"/>
        <end position="346"/>
    </location>
</feature>
<evidence type="ECO:0000313" key="15">
    <source>
        <dbReference type="Proteomes" id="UP000886611"/>
    </source>
</evidence>
<reference evidence="14 15" key="1">
    <citation type="journal article" date="2021" name="Cell">
        <title>Tracing the genetic footprints of vertebrate landing in non-teleost ray-finned fishes.</title>
        <authorList>
            <person name="Bi X."/>
            <person name="Wang K."/>
            <person name="Yang L."/>
            <person name="Pan H."/>
            <person name="Jiang H."/>
            <person name="Wei Q."/>
            <person name="Fang M."/>
            <person name="Yu H."/>
            <person name="Zhu C."/>
            <person name="Cai Y."/>
            <person name="He Y."/>
            <person name="Gan X."/>
            <person name="Zeng H."/>
            <person name="Yu D."/>
            <person name="Zhu Y."/>
            <person name="Jiang H."/>
            <person name="Qiu Q."/>
            <person name="Yang H."/>
            <person name="Zhang Y.E."/>
            <person name="Wang W."/>
            <person name="Zhu M."/>
            <person name="He S."/>
            <person name="Zhang G."/>
        </authorList>
    </citation>
    <scope>NUCLEOTIDE SEQUENCE [LARGE SCALE GENOMIC DNA]</scope>
    <source>
        <strain evidence="14">Bchr_013</strain>
    </source>
</reference>
<dbReference type="PANTHER" id="PTHR42753">
    <property type="entry name" value="MITOCHONDRIAL RIBOSOME PROTEIN L39/PROLYL-TRNA LIGASE FAMILY MEMBER"/>
    <property type="match status" value="1"/>
</dbReference>
<evidence type="ECO:0000256" key="4">
    <source>
        <dbReference type="ARBA" id="ARBA00023274"/>
    </source>
</evidence>
<dbReference type="PROSITE" id="PS51880">
    <property type="entry name" value="TGS"/>
    <property type="match status" value="1"/>
</dbReference>
<feature type="non-terminal residue" evidence="14">
    <location>
        <position position="1"/>
    </location>
</feature>
<dbReference type="FunFam" id="3.30.980.10:FF:000006">
    <property type="entry name" value="39S ribosomal protein L39, mitochondrial"/>
    <property type="match status" value="1"/>
</dbReference>
<comment type="caution">
    <text evidence="14">The sequence shown here is derived from an EMBL/GenBank/DDBJ whole genome shotgun (WGS) entry which is preliminary data.</text>
</comment>
<evidence type="ECO:0000256" key="10">
    <source>
        <dbReference type="ARBA" id="ARBA00073749"/>
    </source>
</evidence>
<evidence type="ECO:0000256" key="9">
    <source>
        <dbReference type="ARBA" id="ARBA00071662"/>
    </source>
</evidence>
<evidence type="ECO:0000259" key="13">
    <source>
        <dbReference type="PROSITE" id="PS51880"/>
    </source>
</evidence>
<dbReference type="AlphaFoldDB" id="A0A8X8BJA9"/>
<dbReference type="InterPro" id="IPR004095">
    <property type="entry name" value="TGS"/>
</dbReference>
<dbReference type="Gene3D" id="3.30.980.10">
    <property type="entry name" value="Threonyl-trna Synthetase, Chain A, domain 2"/>
    <property type="match status" value="1"/>
</dbReference>
<organism evidence="14 15">
    <name type="scientific">Polypterus senegalus</name>
    <name type="common">Senegal bichir</name>
    <dbReference type="NCBI Taxonomy" id="55291"/>
    <lineage>
        <taxon>Eukaryota</taxon>
        <taxon>Metazoa</taxon>
        <taxon>Chordata</taxon>
        <taxon>Craniata</taxon>
        <taxon>Vertebrata</taxon>
        <taxon>Euteleostomi</taxon>
        <taxon>Actinopterygii</taxon>
        <taxon>Polypteriformes</taxon>
        <taxon>Polypteridae</taxon>
        <taxon>Polypterus</taxon>
    </lineage>
</organism>
<dbReference type="SUPFAM" id="SSF81271">
    <property type="entry name" value="TGS-like"/>
    <property type="match status" value="1"/>
</dbReference>
<dbReference type="Pfam" id="PF07973">
    <property type="entry name" value="tRNA_SAD"/>
    <property type="match status" value="1"/>
</dbReference>
<dbReference type="GO" id="GO:1990904">
    <property type="term" value="C:ribonucleoprotein complex"/>
    <property type="evidence" value="ECO:0007669"/>
    <property type="project" value="UniProtKB-KW"/>
</dbReference>
<dbReference type="EMBL" id="JAATIS010008602">
    <property type="protein sequence ID" value="KAG2457004.1"/>
    <property type="molecule type" value="Genomic_DNA"/>
</dbReference>
<dbReference type="GO" id="GO:0004812">
    <property type="term" value="F:aminoacyl-tRNA ligase activity"/>
    <property type="evidence" value="ECO:0007669"/>
    <property type="project" value="InterPro"/>
</dbReference>
<dbReference type="SUPFAM" id="SSF55186">
    <property type="entry name" value="ThrRS/AlaRS common domain"/>
    <property type="match status" value="1"/>
</dbReference>
<evidence type="ECO:0000256" key="8">
    <source>
        <dbReference type="ARBA" id="ARBA00064647"/>
    </source>
</evidence>
<dbReference type="GO" id="GO:0005524">
    <property type="term" value="F:ATP binding"/>
    <property type="evidence" value="ECO:0007669"/>
    <property type="project" value="InterPro"/>
</dbReference>
<dbReference type="GO" id="GO:0005840">
    <property type="term" value="C:ribosome"/>
    <property type="evidence" value="ECO:0007669"/>
    <property type="project" value="UniProtKB-KW"/>
</dbReference>
<comment type="subcellular location">
    <subcellularLocation>
        <location evidence="1">Mitochondrion</location>
    </subcellularLocation>
</comment>
<keyword evidence="15" id="KW-1185">Reference proteome</keyword>
<comment type="similarity">
    <text evidence="7">Belongs to the mitochondrion-specific ribosomal protein mL39 family.</text>
</comment>
<dbReference type="InterPro" id="IPR008387">
    <property type="entry name" value="ATP_synth_f6_mt"/>
</dbReference>
<feature type="region of interest" description="Disordered" evidence="12">
    <location>
        <begin position="523"/>
        <end position="556"/>
    </location>
</feature>